<gene>
    <name evidence="1" type="ORF">GGR20_003085</name>
</gene>
<reference evidence="1 2" key="1">
    <citation type="submission" date="2020-08" db="EMBL/GenBank/DDBJ databases">
        <title>Genomic Encyclopedia of Type Strains, Phase IV (KMG-IV): sequencing the most valuable type-strain genomes for metagenomic binning, comparative biology and taxonomic classification.</title>
        <authorList>
            <person name="Goeker M."/>
        </authorList>
    </citation>
    <scope>NUCLEOTIDE SEQUENCE [LARGE SCALE GENOMIC DNA]</scope>
    <source>
        <strain evidence="1 2">DSM 23447</strain>
    </source>
</reference>
<dbReference type="SUPFAM" id="SSF54909">
    <property type="entry name" value="Dimeric alpha+beta barrel"/>
    <property type="match status" value="1"/>
</dbReference>
<dbReference type="EMBL" id="JACIEW010000008">
    <property type="protein sequence ID" value="MBB4053425.1"/>
    <property type="molecule type" value="Genomic_DNA"/>
</dbReference>
<dbReference type="InterPro" id="IPR011008">
    <property type="entry name" value="Dimeric_a/b-barrel"/>
</dbReference>
<evidence type="ECO:0000313" key="2">
    <source>
        <dbReference type="Proteomes" id="UP000547011"/>
    </source>
</evidence>
<dbReference type="Proteomes" id="UP000547011">
    <property type="component" value="Unassembled WGS sequence"/>
</dbReference>
<dbReference type="RefSeq" id="WP_183312210.1">
    <property type="nucleotide sequence ID" value="NZ_JACIEW010000008.1"/>
</dbReference>
<name>A0A7W6IQX0_9HYPH</name>
<organism evidence="1 2">
    <name type="scientific">Devosia subaequoris</name>
    <dbReference type="NCBI Taxonomy" id="395930"/>
    <lineage>
        <taxon>Bacteria</taxon>
        <taxon>Pseudomonadati</taxon>
        <taxon>Pseudomonadota</taxon>
        <taxon>Alphaproteobacteria</taxon>
        <taxon>Hyphomicrobiales</taxon>
        <taxon>Devosiaceae</taxon>
        <taxon>Devosia</taxon>
    </lineage>
</organism>
<dbReference type="AlphaFoldDB" id="A0A7W6IQX0"/>
<accession>A0A7W6IQX0</accession>
<keyword evidence="2" id="KW-1185">Reference proteome</keyword>
<sequence length="97" mass="10735">MQILELVTFRLANTDRQAFLAANDAVNSWAQRQPGFVSRTLSEGEDGQWIDMVVWASDADAKMAAAEMSRITQDFDAMMMIDPGSVVMRHSAVRLAA</sequence>
<proteinExistence type="predicted"/>
<comment type="caution">
    <text evidence="1">The sequence shown here is derived from an EMBL/GenBank/DDBJ whole genome shotgun (WGS) entry which is preliminary data.</text>
</comment>
<protein>
    <recommendedName>
        <fullName evidence="3">ABM domain-containing protein</fullName>
    </recommendedName>
</protein>
<evidence type="ECO:0000313" key="1">
    <source>
        <dbReference type="EMBL" id="MBB4053425.1"/>
    </source>
</evidence>
<evidence type="ECO:0008006" key="3">
    <source>
        <dbReference type="Google" id="ProtNLM"/>
    </source>
</evidence>
<dbReference type="Gene3D" id="3.30.70.100">
    <property type="match status" value="1"/>
</dbReference>